<evidence type="ECO:0000313" key="3">
    <source>
        <dbReference type="Proteomes" id="UP000619265"/>
    </source>
</evidence>
<comment type="caution">
    <text evidence="2">The sequence shown here is derived from an EMBL/GenBank/DDBJ whole genome shotgun (WGS) entry which is preliminary data.</text>
</comment>
<name>A0A833U443_JUGRE</name>
<evidence type="ECO:0000313" key="2">
    <source>
        <dbReference type="EMBL" id="KAF5450228.1"/>
    </source>
</evidence>
<feature type="region of interest" description="Disordered" evidence="1">
    <location>
        <begin position="1"/>
        <end position="22"/>
    </location>
</feature>
<reference evidence="2" key="2">
    <citation type="submission" date="2020-03" db="EMBL/GenBank/DDBJ databases">
        <title>Walnut 2.0.</title>
        <authorList>
            <person name="Marrano A."/>
            <person name="Britton M."/>
            <person name="Zimin A.V."/>
            <person name="Zaini P.A."/>
            <person name="Workman R."/>
            <person name="Puiu D."/>
            <person name="Bianco L."/>
            <person name="Allen B.J."/>
            <person name="Troggio M."/>
            <person name="Leslie C.A."/>
            <person name="Timp W."/>
            <person name="Dendekar A."/>
            <person name="Salzberg S.L."/>
            <person name="Neale D.B."/>
        </authorList>
    </citation>
    <scope>NUCLEOTIDE SEQUENCE</scope>
    <source>
        <tissue evidence="2">Leaves</tissue>
    </source>
</reference>
<organism evidence="2 3">
    <name type="scientific">Juglans regia</name>
    <name type="common">English walnut</name>
    <dbReference type="NCBI Taxonomy" id="51240"/>
    <lineage>
        <taxon>Eukaryota</taxon>
        <taxon>Viridiplantae</taxon>
        <taxon>Streptophyta</taxon>
        <taxon>Embryophyta</taxon>
        <taxon>Tracheophyta</taxon>
        <taxon>Spermatophyta</taxon>
        <taxon>Magnoliopsida</taxon>
        <taxon>eudicotyledons</taxon>
        <taxon>Gunneridae</taxon>
        <taxon>Pentapetalae</taxon>
        <taxon>rosids</taxon>
        <taxon>fabids</taxon>
        <taxon>Fagales</taxon>
        <taxon>Juglandaceae</taxon>
        <taxon>Juglans</taxon>
    </lineage>
</organism>
<sequence>MSFGNAAHHHDHHGKQYRHWDTSDSYQQYQVSESTEVMPERRITVTNLYPGVYDQNYNIKGYEERVVVDQALERVQVTEYELAPQQPLKPSRHHHVDSENVDKEAEEFIRAEHRLFWLSKMMSRTDGRPRPCK</sequence>
<dbReference type="Proteomes" id="UP000619265">
    <property type="component" value="Unassembled WGS sequence"/>
</dbReference>
<accession>A0A833U443</accession>
<protein>
    <submittedName>
        <fullName evidence="2">Uncharacterized protein</fullName>
    </submittedName>
</protein>
<feature type="compositionally biased region" description="Basic residues" evidence="1">
    <location>
        <begin position="7"/>
        <end position="17"/>
    </location>
</feature>
<dbReference type="Gramene" id="Jr13_21410_p1">
    <property type="protein sequence ID" value="cds.Jr13_21410_p1"/>
    <property type="gene ID" value="Jr13_21410"/>
</dbReference>
<dbReference type="AlphaFoldDB" id="A0A833U443"/>
<reference evidence="2" key="1">
    <citation type="submission" date="2015-10" db="EMBL/GenBank/DDBJ databases">
        <authorList>
            <person name="Martinez-Garcia P.J."/>
            <person name="Crepeau M.W."/>
            <person name="Puiu D."/>
            <person name="Gonzalez-Ibeas D."/>
            <person name="Whalen J."/>
            <person name="Stevens K."/>
            <person name="Paul R."/>
            <person name="Butterfield T."/>
            <person name="Britton M."/>
            <person name="Reagan R."/>
            <person name="Chakraborty S."/>
            <person name="Walawage S.L."/>
            <person name="Vasquez-Gross H.A."/>
            <person name="Cardeno C."/>
            <person name="Famula R."/>
            <person name="Pratt K."/>
            <person name="Kuruganti S."/>
            <person name="Aradhya M.K."/>
            <person name="Leslie C.A."/>
            <person name="Dandekar A.M."/>
            <person name="Salzberg S.L."/>
            <person name="Wegrzyn J.L."/>
            <person name="Langley C.H."/>
            <person name="Neale D.B."/>
        </authorList>
    </citation>
    <scope>NUCLEOTIDE SEQUENCE</scope>
    <source>
        <tissue evidence="2">Leaves</tissue>
    </source>
</reference>
<gene>
    <name evidence="2" type="ORF">F2P56_030595</name>
</gene>
<dbReference type="EMBL" id="LIHL02000013">
    <property type="protein sequence ID" value="KAF5450228.1"/>
    <property type="molecule type" value="Genomic_DNA"/>
</dbReference>
<evidence type="ECO:0000256" key="1">
    <source>
        <dbReference type="SAM" id="MobiDB-lite"/>
    </source>
</evidence>
<proteinExistence type="predicted"/>